<dbReference type="InterPro" id="IPR036676">
    <property type="entry name" value="PurM-like_C_sf"/>
</dbReference>
<evidence type="ECO:0000256" key="2">
    <source>
        <dbReference type="ARBA" id="ARBA00004686"/>
    </source>
</evidence>
<dbReference type="GO" id="GO:0005524">
    <property type="term" value="F:ATP binding"/>
    <property type="evidence" value="ECO:0007669"/>
    <property type="project" value="UniProtKB-KW"/>
</dbReference>
<dbReference type="Gene3D" id="3.30.1330.10">
    <property type="entry name" value="PurM-like, N-terminal domain"/>
    <property type="match status" value="1"/>
</dbReference>
<evidence type="ECO:0000256" key="10">
    <source>
        <dbReference type="ARBA" id="ARBA00022840"/>
    </source>
</evidence>
<proteinExistence type="inferred from homology"/>
<dbReference type="FunFam" id="3.30.1330.10:FF:000001">
    <property type="entry name" value="Phosphoribosylformylglycinamidine cyclo-ligase"/>
    <property type="match status" value="1"/>
</dbReference>
<dbReference type="Pfam" id="PF02769">
    <property type="entry name" value="AIRS_C"/>
    <property type="match status" value="1"/>
</dbReference>
<evidence type="ECO:0000256" key="8">
    <source>
        <dbReference type="ARBA" id="ARBA00022741"/>
    </source>
</evidence>
<dbReference type="InterPro" id="IPR016188">
    <property type="entry name" value="PurM-like_N"/>
</dbReference>
<accession>A0A3E2BR21</accession>
<evidence type="ECO:0000313" key="19">
    <source>
        <dbReference type="Proteomes" id="UP000257323"/>
    </source>
</evidence>
<dbReference type="GO" id="GO:0004637">
    <property type="term" value="F:phosphoribosylamine-glycine ligase activity"/>
    <property type="evidence" value="ECO:0007669"/>
    <property type="project" value="TreeGrafter"/>
</dbReference>
<evidence type="ECO:0000256" key="5">
    <source>
        <dbReference type="ARBA" id="ARBA00020367"/>
    </source>
</evidence>
<evidence type="ECO:0000259" key="16">
    <source>
        <dbReference type="Pfam" id="PF00586"/>
    </source>
</evidence>
<evidence type="ECO:0000256" key="15">
    <source>
        <dbReference type="HAMAP-Rule" id="MF_00741"/>
    </source>
</evidence>
<dbReference type="Pfam" id="PF00586">
    <property type="entry name" value="AIRS"/>
    <property type="match status" value="1"/>
</dbReference>
<dbReference type="InterPro" id="IPR004733">
    <property type="entry name" value="PurM_cligase"/>
</dbReference>
<comment type="subcellular location">
    <subcellularLocation>
        <location evidence="1 15">Cytoplasm</location>
    </subcellularLocation>
</comment>
<keyword evidence="10 15" id="KW-0067">ATP-binding</keyword>
<dbReference type="NCBIfam" id="TIGR00878">
    <property type="entry name" value="purM"/>
    <property type="match status" value="1"/>
</dbReference>
<comment type="similarity">
    <text evidence="3 15">Belongs to the AIR synthase family.</text>
</comment>
<dbReference type="SUPFAM" id="SSF55326">
    <property type="entry name" value="PurM N-terminal domain-like"/>
    <property type="match status" value="1"/>
</dbReference>
<organism evidence="18 19">
    <name type="scientific">Candidatus Saccharicenans subterraneus</name>
    <dbReference type="NCBI Taxonomy" id="2508984"/>
    <lineage>
        <taxon>Bacteria</taxon>
        <taxon>Candidatus Aminicenantota</taxon>
        <taxon>Candidatus Aminicenantia</taxon>
        <taxon>Candidatus Aminicenantales</taxon>
        <taxon>Candidatus Saccharicenantaceae</taxon>
        <taxon>Candidatus Saccharicenans</taxon>
    </lineage>
</organism>
<dbReference type="InterPro" id="IPR010918">
    <property type="entry name" value="PurM-like_C_dom"/>
</dbReference>
<dbReference type="InterPro" id="IPR036921">
    <property type="entry name" value="PurM-like_N_sf"/>
</dbReference>
<keyword evidence="9 15" id="KW-0658">Purine biosynthesis</keyword>
<dbReference type="SUPFAM" id="SSF56042">
    <property type="entry name" value="PurM C-terminal domain-like"/>
    <property type="match status" value="1"/>
</dbReference>
<dbReference type="EC" id="6.3.3.1" evidence="4 15"/>
<keyword evidence="8 15" id="KW-0547">Nucleotide-binding</keyword>
<dbReference type="AlphaFoldDB" id="A0A3E2BR21"/>
<dbReference type="GO" id="GO:0004641">
    <property type="term" value="F:phosphoribosylformylglycinamidine cyclo-ligase activity"/>
    <property type="evidence" value="ECO:0007669"/>
    <property type="project" value="UniProtKB-UniRule"/>
</dbReference>
<evidence type="ECO:0000256" key="14">
    <source>
        <dbReference type="ARBA" id="ARBA00049057"/>
    </source>
</evidence>
<comment type="catalytic activity">
    <reaction evidence="14 15">
        <text>2-formamido-N(1)-(5-O-phospho-beta-D-ribosyl)acetamidine + ATP = 5-amino-1-(5-phospho-beta-D-ribosyl)imidazole + ADP + phosphate + H(+)</text>
        <dbReference type="Rhea" id="RHEA:23032"/>
        <dbReference type="ChEBI" id="CHEBI:15378"/>
        <dbReference type="ChEBI" id="CHEBI:30616"/>
        <dbReference type="ChEBI" id="CHEBI:43474"/>
        <dbReference type="ChEBI" id="CHEBI:137981"/>
        <dbReference type="ChEBI" id="CHEBI:147287"/>
        <dbReference type="ChEBI" id="CHEBI:456216"/>
        <dbReference type="EC" id="6.3.3.1"/>
    </reaction>
</comment>
<evidence type="ECO:0000256" key="13">
    <source>
        <dbReference type="ARBA" id="ARBA00033093"/>
    </source>
</evidence>
<dbReference type="GO" id="GO:0006189">
    <property type="term" value="P:'de novo' IMP biosynthetic process"/>
    <property type="evidence" value="ECO:0007669"/>
    <property type="project" value="UniProtKB-UniRule"/>
</dbReference>
<feature type="domain" description="PurM-like N-terminal" evidence="16">
    <location>
        <begin position="56"/>
        <end position="161"/>
    </location>
</feature>
<reference evidence="18 19" key="1">
    <citation type="submission" date="2018-08" db="EMBL/GenBank/DDBJ databases">
        <title>Genome analysis of the thermophilic bacterium of the candidate phylum Aminicenantes from deep subsurface aquifer revealed its physiology and ecological role.</title>
        <authorList>
            <person name="Kadnikov V.V."/>
            <person name="Mardanov A.V."/>
            <person name="Beletsky A.V."/>
            <person name="Karnachuk O.V."/>
            <person name="Ravin N.V."/>
        </authorList>
    </citation>
    <scope>NUCLEOTIDE SEQUENCE [LARGE SCALE GENOMIC DNA]</scope>
    <source>
        <strain evidence="18">BY38</strain>
    </source>
</reference>
<protein>
    <recommendedName>
        <fullName evidence="5 15">Phosphoribosylformylglycinamidine cyclo-ligase</fullName>
        <ecNumber evidence="4 15">6.3.3.1</ecNumber>
    </recommendedName>
    <alternativeName>
        <fullName evidence="12 15">AIR synthase</fullName>
    </alternativeName>
    <alternativeName>
        <fullName evidence="13 15">AIRS</fullName>
    </alternativeName>
    <alternativeName>
        <fullName evidence="11 15">Phosphoribosyl-aminoimidazole synthetase</fullName>
    </alternativeName>
</protein>
<sequence length="332" mass="36170">MGLTYKKAGVNIDEADSFVQKIKPLIKMTERAEVLGSIGGFGGLFAPRLKGMKRPVLVSSTDGVGTKLIVADLLKKYDTIGIDLVAMNVDDVVVLGAEPLFFLDYIATGRLDKEQMVEVVRGIVRGCREANCALIGGETAELPGLYEPGKWDLAGFCVGIVDADKIVDGRHCRAGDKVIGLASSGLHSNGFSLARRVFSEEEIKSKWGKELLKPTKIYTAVVLEALKKIKIKAMAHITGGGFYDNIPRVIPDGLQVVIKKGTWPVLPIFNEIQRRGQVAEREMFRTFNMGIGMTLVVSPKDAEPALKLFQKLGQKAYLIGELVKGSHEVVIE</sequence>
<dbReference type="GO" id="GO:0005829">
    <property type="term" value="C:cytosol"/>
    <property type="evidence" value="ECO:0007669"/>
    <property type="project" value="TreeGrafter"/>
</dbReference>
<dbReference type="EMBL" id="QUAH01000001">
    <property type="protein sequence ID" value="RFT17087.1"/>
    <property type="molecule type" value="Genomic_DNA"/>
</dbReference>
<evidence type="ECO:0000259" key="17">
    <source>
        <dbReference type="Pfam" id="PF02769"/>
    </source>
</evidence>
<gene>
    <name evidence="15" type="primary">purM</name>
    <name evidence="18" type="ORF">OP8BY_1029</name>
</gene>
<evidence type="ECO:0000256" key="1">
    <source>
        <dbReference type="ARBA" id="ARBA00004496"/>
    </source>
</evidence>
<name>A0A3E2BR21_9BACT</name>
<evidence type="ECO:0000256" key="9">
    <source>
        <dbReference type="ARBA" id="ARBA00022755"/>
    </source>
</evidence>
<comment type="caution">
    <text evidence="18">The sequence shown here is derived from an EMBL/GenBank/DDBJ whole genome shotgun (WGS) entry which is preliminary data.</text>
</comment>
<dbReference type="Gene3D" id="3.90.650.10">
    <property type="entry name" value="PurM-like C-terminal domain"/>
    <property type="match status" value="1"/>
</dbReference>
<evidence type="ECO:0000256" key="4">
    <source>
        <dbReference type="ARBA" id="ARBA00013047"/>
    </source>
</evidence>
<evidence type="ECO:0000256" key="12">
    <source>
        <dbReference type="ARBA" id="ARBA00032931"/>
    </source>
</evidence>
<keyword evidence="7 15" id="KW-0436">Ligase</keyword>
<evidence type="ECO:0000256" key="11">
    <source>
        <dbReference type="ARBA" id="ARBA00031908"/>
    </source>
</evidence>
<comment type="pathway">
    <text evidence="2 15">Purine metabolism; IMP biosynthesis via de novo pathway; 5-amino-1-(5-phospho-D-ribosyl)imidazole from N(2)-formyl-N(1)-(5-phospho-D-ribosyl)glycinamide: step 2/2.</text>
</comment>
<dbReference type="CDD" id="cd02196">
    <property type="entry name" value="PurM"/>
    <property type="match status" value="1"/>
</dbReference>
<feature type="domain" description="PurM-like C-terminal" evidence="17">
    <location>
        <begin position="173"/>
        <end position="330"/>
    </location>
</feature>
<keyword evidence="6 15" id="KW-0963">Cytoplasm</keyword>
<dbReference type="UniPathway" id="UPA00074">
    <property type="reaction ID" value="UER00129"/>
</dbReference>
<evidence type="ECO:0000256" key="3">
    <source>
        <dbReference type="ARBA" id="ARBA00010280"/>
    </source>
</evidence>
<dbReference type="FunFam" id="3.90.650.10:FF:000011">
    <property type="entry name" value="Phosphoribosylformylglycinamidine cyclo-ligase"/>
    <property type="match status" value="1"/>
</dbReference>
<dbReference type="PANTHER" id="PTHR10520">
    <property type="entry name" value="TRIFUNCTIONAL PURINE BIOSYNTHETIC PROTEIN ADENOSINE-3-RELATED"/>
    <property type="match status" value="1"/>
</dbReference>
<evidence type="ECO:0000256" key="7">
    <source>
        <dbReference type="ARBA" id="ARBA00022598"/>
    </source>
</evidence>
<dbReference type="GO" id="GO:0046084">
    <property type="term" value="P:adenine biosynthetic process"/>
    <property type="evidence" value="ECO:0007669"/>
    <property type="project" value="TreeGrafter"/>
</dbReference>
<dbReference type="HAMAP" id="MF_00741">
    <property type="entry name" value="AIRS"/>
    <property type="match status" value="1"/>
</dbReference>
<evidence type="ECO:0000313" key="18">
    <source>
        <dbReference type="EMBL" id="RFT17087.1"/>
    </source>
</evidence>
<evidence type="ECO:0000256" key="6">
    <source>
        <dbReference type="ARBA" id="ARBA00022490"/>
    </source>
</evidence>
<dbReference type="PANTHER" id="PTHR10520:SF12">
    <property type="entry name" value="TRIFUNCTIONAL PURINE BIOSYNTHETIC PROTEIN ADENOSINE-3"/>
    <property type="match status" value="1"/>
</dbReference>
<dbReference type="Proteomes" id="UP000257323">
    <property type="component" value="Unassembled WGS sequence"/>
</dbReference>